<sequence length="821" mass="94230">MNLFQLRSSFSFLVSAFLFPGHHVLELRIYSATDLHSLQVLLCGGFYSPEAELKFSSVLAMESLRKSLKAFQSQAKQQNHPEEETQALLHNHEQSSNSDTQKEDIFVEIDTDNASGKETSAPTSSSKFAGSSKKLKVSFGDVLTEVVRQRSKDLPDQDSRFRSLNASFGCRSWRSVVNKTKSRLIDPPEERYQRTETADYGEDSEEERDDHHEENDSEDIPEEYKKMTLSGLTMFQRVILVLITAALVCSLSVPVLRKLTLWDLPLWKWEIMVLALISGHLVSGWGIKVAVIFFEPNLVLRKRVLYFVYGLRKSVQNCLWLGLVLLVWHWVFNKKVEETKSKILQYVTKILICLLVGTFIWLLKTLIVKVLASSFHVNTYFDRIQEALFNQYVIETLCGPPVFETQSTEEEEDDEGAGPSDLKATLLANTVGKRPRFSRKSSRKKEEEISIHHLHKLNHKNISAWNMRRMINIVRHGALCTLDEQILNSNIEDESLFHIRSENQAKEAAKKIYLKVAKTGSQFIFLDDLMRFMDKEEALRALHLFGATSENEGISKISLNTWLVNAFRERRALALSLNDTKTSVDELHNMLNILVAIIVTIVWLLILGVNITHFLVFISSQLLLVAFIFGNSCKTTFEAIIFVFVMHPFDVGDRCEVDGVQMVVEEMNILTTVFLRYDKQKITYPNSVLATKPIGNFYRSPDMDEVIDFSIHISTPVEKIGLMKERITEHIEGNSDHWHPSGKVIVKGIEDMNKINLSLVVTHKLNFQQMGERWIRRTLLLEQMIKVFKELDLEFRLLPLDVNVRSFQPLVSDRIPSNWTN</sequence>
<proteinExistence type="inferred from homology"/>
<feature type="transmembrane region" description="Helical" evidence="11">
    <location>
        <begin position="343"/>
        <end position="363"/>
    </location>
</feature>
<keyword evidence="8" id="KW-0407">Ion channel</keyword>
<evidence type="ECO:0000256" key="1">
    <source>
        <dbReference type="ARBA" id="ARBA00004141"/>
    </source>
</evidence>
<evidence type="ECO:0000256" key="6">
    <source>
        <dbReference type="ARBA" id="ARBA00023065"/>
    </source>
</evidence>
<dbReference type="InterPro" id="IPR023408">
    <property type="entry name" value="MscS_beta-dom_sf"/>
</dbReference>
<comment type="similarity">
    <text evidence="2 9">Belongs to the MscS (TC 1.A.23) family.</text>
</comment>
<evidence type="ECO:0000256" key="5">
    <source>
        <dbReference type="ARBA" id="ARBA00022989"/>
    </source>
</evidence>
<feature type="chain" id="PRO_5013174972" description="Mechanosensitive ion channel protein" evidence="12">
    <location>
        <begin position="17"/>
        <end position="821"/>
    </location>
</feature>
<dbReference type="InterPro" id="IPR016688">
    <property type="entry name" value="MscS-like_plants/fungi"/>
</dbReference>
<dbReference type="GO" id="GO:0050982">
    <property type="term" value="P:detection of mechanical stimulus"/>
    <property type="evidence" value="ECO:0007669"/>
    <property type="project" value="UniProtKB-ARBA"/>
</dbReference>
<feature type="region of interest" description="Disordered" evidence="10">
    <location>
        <begin position="184"/>
        <end position="220"/>
    </location>
</feature>
<gene>
    <name evidence="14" type="ORF">MANES_05G141700</name>
</gene>
<evidence type="ECO:0000256" key="7">
    <source>
        <dbReference type="ARBA" id="ARBA00023136"/>
    </source>
</evidence>
<evidence type="ECO:0000256" key="8">
    <source>
        <dbReference type="ARBA" id="ARBA00023303"/>
    </source>
</evidence>
<feature type="transmembrane region" description="Helical" evidence="11">
    <location>
        <begin position="622"/>
        <end position="645"/>
    </location>
</feature>
<comment type="subcellular location">
    <subcellularLocation>
        <location evidence="1">Membrane</location>
        <topology evidence="1">Multi-pass membrane protein</topology>
    </subcellularLocation>
</comment>
<feature type="transmembrane region" description="Helical" evidence="11">
    <location>
        <begin position="234"/>
        <end position="256"/>
    </location>
</feature>
<evidence type="ECO:0000313" key="14">
    <source>
        <dbReference type="EMBL" id="OAY50510.1"/>
    </source>
</evidence>
<evidence type="ECO:0000256" key="4">
    <source>
        <dbReference type="ARBA" id="ARBA00022692"/>
    </source>
</evidence>
<evidence type="ECO:0000256" key="10">
    <source>
        <dbReference type="SAM" id="MobiDB-lite"/>
    </source>
</evidence>
<dbReference type="AlphaFoldDB" id="A0A2C9VW69"/>
<keyword evidence="7 9" id="KW-0472">Membrane</keyword>
<evidence type="ECO:0000256" key="11">
    <source>
        <dbReference type="SAM" id="Phobius"/>
    </source>
</evidence>
<dbReference type="PIRSF" id="PIRSF017209">
    <property type="entry name" value="Memb_At2g17000_prd"/>
    <property type="match status" value="1"/>
</dbReference>
<keyword evidence="3" id="KW-0813">Transport</keyword>
<dbReference type="InterPro" id="IPR010920">
    <property type="entry name" value="LSM_dom_sf"/>
</dbReference>
<accession>A0A2C9VW69</accession>
<dbReference type="Gene3D" id="2.30.30.60">
    <property type="match status" value="1"/>
</dbReference>
<feature type="transmembrane region" description="Helical" evidence="11">
    <location>
        <begin position="591"/>
        <end position="616"/>
    </location>
</feature>
<dbReference type="EMBL" id="CM004391">
    <property type="protein sequence ID" value="OAY50510.1"/>
    <property type="molecule type" value="Genomic_DNA"/>
</dbReference>
<dbReference type="Pfam" id="PF00924">
    <property type="entry name" value="MS_channel_2nd"/>
    <property type="match status" value="1"/>
</dbReference>
<keyword evidence="6" id="KW-0406">Ion transport</keyword>
<keyword evidence="12" id="KW-0732">Signal</keyword>
<dbReference type="GO" id="GO:0005886">
    <property type="term" value="C:plasma membrane"/>
    <property type="evidence" value="ECO:0000318"/>
    <property type="project" value="GO_Central"/>
</dbReference>
<protein>
    <recommendedName>
        <fullName evidence="9">Mechanosensitive ion channel protein</fullName>
    </recommendedName>
</protein>
<dbReference type="STRING" id="3983.A0A2C9VW69"/>
<keyword evidence="5 11" id="KW-1133">Transmembrane helix</keyword>
<dbReference type="InterPro" id="IPR006685">
    <property type="entry name" value="MscS_channel_2nd"/>
</dbReference>
<organism evidence="14">
    <name type="scientific">Manihot esculenta</name>
    <name type="common">Cassava</name>
    <name type="synonym">Jatropha manihot</name>
    <dbReference type="NCBI Taxonomy" id="3983"/>
    <lineage>
        <taxon>Eukaryota</taxon>
        <taxon>Viridiplantae</taxon>
        <taxon>Streptophyta</taxon>
        <taxon>Embryophyta</taxon>
        <taxon>Tracheophyta</taxon>
        <taxon>Spermatophyta</taxon>
        <taxon>Magnoliopsida</taxon>
        <taxon>eudicotyledons</taxon>
        <taxon>Gunneridae</taxon>
        <taxon>Pentapetalae</taxon>
        <taxon>rosids</taxon>
        <taxon>fabids</taxon>
        <taxon>Malpighiales</taxon>
        <taxon>Euphorbiaceae</taxon>
        <taxon>Crotonoideae</taxon>
        <taxon>Manihoteae</taxon>
        <taxon>Manihot</taxon>
    </lineage>
</organism>
<dbReference type="FunFam" id="2.30.30.60:FF:000003">
    <property type="entry name" value="Predicted mechanosensitive ion channel"/>
    <property type="match status" value="1"/>
</dbReference>
<name>A0A2C9VW69_MANES</name>
<feature type="transmembrane region" description="Helical" evidence="11">
    <location>
        <begin position="271"/>
        <end position="294"/>
    </location>
</feature>
<evidence type="ECO:0000256" key="2">
    <source>
        <dbReference type="ARBA" id="ARBA00008017"/>
    </source>
</evidence>
<feature type="compositionally biased region" description="Acidic residues" evidence="10">
    <location>
        <begin position="199"/>
        <end position="208"/>
    </location>
</feature>
<evidence type="ECO:0000256" key="3">
    <source>
        <dbReference type="ARBA" id="ARBA00022448"/>
    </source>
</evidence>
<dbReference type="GO" id="GO:0006820">
    <property type="term" value="P:monoatomic anion transport"/>
    <property type="evidence" value="ECO:0000318"/>
    <property type="project" value="GO_Central"/>
</dbReference>
<feature type="signal peptide" evidence="12">
    <location>
        <begin position="1"/>
        <end position="16"/>
    </location>
</feature>
<feature type="compositionally biased region" description="Basic and acidic residues" evidence="10">
    <location>
        <begin position="184"/>
        <end position="197"/>
    </location>
</feature>
<dbReference type="PANTHER" id="PTHR31618">
    <property type="entry name" value="MECHANOSENSITIVE ION CHANNEL PROTEIN 5"/>
    <property type="match status" value="1"/>
</dbReference>
<dbReference type="GO" id="GO:0008381">
    <property type="term" value="F:mechanosensitive monoatomic ion channel activity"/>
    <property type="evidence" value="ECO:0000318"/>
    <property type="project" value="GO_Central"/>
</dbReference>
<feature type="transmembrane region" description="Helical" evidence="11">
    <location>
        <begin position="314"/>
        <end position="331"/>
    </location>
</feature>
<reference evidence="14" key="1">
    <citation type="submission" date="2016-02" db="EMBL/GenBank/DDBJ databases">
        <title>WGS assembly of Manihot esculenta.</title>
        <authorList>
            <person name="Bredeson J.V."/>
            <person name="Prochnik S.E."/>
            <person name="Lyons J.B."/>
            <person name="Schmutz J."/>
            <person name="Grimwood J."/>
            <person name="Vrebalov J."/>
            <person name="Bart R.S."/>
            <person name="Amuge T."/>
            <person name="Ferguson M.E."/>
            <person name="Green R."/>
            <person name="Putnam N."/>
            <person name="Stites J."/>
            <person name="Rounsley S."/>
            <person name="Rokhsar D.S."/>
        </authorList>
    </citation>
    <scope>NUCLEOTIDE SEQUENCE [LARGE SCALE GENOMIC DNA]</scope>
    <source>
        <tissue evidence="14">Leaf</tissue>
    </source>
</reference>
<keyword evidence="4 11" id="KW-0812">Transmembrane</keyword>
<evidence type="ECO:0000256" key="12">
    <source>
        <dbReference type="SAM" id="SignalP"/>
    </source>
</evidence>
<evidence type="ECO:0000259" key="13">
    <source>
        <dbReference type="Pfam" id="PF00924"/>
    </source>
</evidence>
<evidence type="ECO:0000256" key="9">
    <source>
        <dbReference type="PIRNR" id="PIRNR017209"/>
    </source>
</evidence>
<feature type="domain" description="Mechanosensitive ion channel MscS" evidence="13">
    <location>
        <begin position="641"/>
        <end position="697"/>
    </location>
</feature>
<dbReference type="SUPFAM" id="SSF50182">
    <property type="entry name" value="Sm-like ribonucleoproteins"/>
    <property type="match status" value="1"/>
</dbReference>
<dbReference type="PANTHER" id="PTHR31618:SF8">
    <property type="entry name" value="MECHANOSENSITIVE ION CHANNEL PROTEIN"/>
    <property type="match status" value="1"/>
</dbReference>